<evidence type="ECO:0000256" key="5">
    <source>
        <dbReference type="ARBA" id="ARBA00022692"/>
    </source>
</evidence>
<dbReference type="Pfam" id="PF02028">
    <property type="entry name" value="BCCT"/>
    <property type="match status" value="1"/>
</dbReference>
<feature type="transmembrane region" description="Helical" evidence="8">
    <location>
        <begin position="442"/>
        <end position="471"/>
    </location>
</feature>
<evidence type="ECO:0000256" key="4">
    <source>
        <dbReference type="ARBA" id="ARBA00022475"/>
    </source>
</evidence>
<dbReference type="EMBL" id="FSRO01000001">
    <property type="protein sequence ID" value="SIN92378.1"/>
    <property type="molecule type" value="Genomic_DNA"/>
</dbReference>
<evidence type="ECO:0000256" key="8">
    <source>
        <dbReference type="SAM" id="Phobius"/>
    </source>
</evidence>
<proteinExistence type="inferred from homology"/>
<feature type="transmembrane region" description="Helical" evidence="8">
    <location>
        <begin position="172"/>
        <end position="193"/>
    </location>
</feature>
<feature type="transmembrane region" description="Helical" evidence="8">
    <location>
        <begin position="296"/>
        <end position="320"/>
    </location>
</feature>
<dbReference type="GO" id="GO:0005886">
    <property type="term" value="C:plasma membrane"/>
    <property type="evidence" value="ECO:0007669"/>
    <property type="project" value="UniProtKB-SubCell"/>
</dbReference>
<dbReference type="STRING" id="44575.SAMN05216419_101725"/>
<evidence type="ECO:0000256" key="2">
    <source>
        <dbReference type="ARBA" id="ARBA00005658"/>
    </source>
</evidence>
<evidence type="ECO:0000313" key="9">
    <source>
        <dbReference type="EMBL" id="SIN92378.1"/>
    </source>
</evidence>
<dbReference type="PANTHER" id="PTHR30047">
    <property type="entry name" value="HIGH-AFFINITY CHOLINE TRANSPORT PROTEIN-RELATED"/>
    <property type="match status" value="1"/>
</dbReference>
<feature type="transmembrane region" description="Helical" evidence="8">
    <location>
        <begin position="264"/>
        <end position="284"/>
    </location>
</feature>
<accession>A0A1N6FAR9</accession>
<gene>
    <name evidence="9" type="ORF">SAMN02743940_0174</name>
</gene>
<sequence length="538" mass="58678">MYKKGGADIILFTNIQIKLAKSGFYKGLNRFITICSKAVIMTLVLWAAISPDQALIVLNTANDALLNRFNAYYVWVVSFFLVFCIGMAVIPSIGKLKLGKEHEKPEFSNLSWFSMMFSAGMGIGLMVFSTAEPLWHFGDNPEVIKGNVEPYTRDAIQSAFRYAFLHYGLHPWGIYVVTGLSMAYFSYTHNLPLTVRSTLAPLLGKHLNGYIGHILDITAIISTLLGVAVTIGYGVNQLVIGFSDITEFGWMMSSDENSAPTNTALIFILCIVMSLSTISAATGVGRGIRYLSNLNLGLSCILLLIFLIFGPLFFLLQLYISGLIDYVITLPAISVAVFEIKTPLGDWQENGTILYWAWWIAFAPFVGLFLARISKGRTIREFILGAMFAPTAVCFIWIVLLGGTAVNLELYGTADGNIIGAAPSAQLFETLNMLLSGGMSKAVSILAVILILTFLITSADSGVLVLNTIMAGGEKHTSIKHRIIWGLILTTVIGTLLIVGDGGLEALQNAMIIGALPFSMVMVLMCISVVKEVMNHRK</sequence>
<reference evidence="9 10" key="1">
    <citation type="submission" date="2016-12" db="EMBL/GenBank/DDBJ databases">
        <authorList>
            <person name="Song W.-J."/>
            <person name="Kurnit D.M."/>
        </authorList>
    </citation>
    <scope>NUCLEOTIDE SEQUENCE [LARGE SCALE GENOMIC DNA]</scope>
    <source>
        <strain evidence="9 10">ATCC 49181</strain>
    </source>
</reference>
<dbReference type="InterPro" id="IPR000060">
    <property type="entry name" value="BCCT_transptr"/>
</dbReference>
<evidence type="ECO:0000313" key="10">
    <source>
        <dbReference type="Proteomes" id="UP000185062"/>
    </source>
</evidence>
<feature type="transmembrane region" description="Helical" evidence="8">
    <location>
        <begin position="383"/>
        <end position="406"/>
    </location>
</feature>
<protein>
    <submittedName>
        <fullName evidence="9">Choline/carnitine/betaine transport</fullName>
    </submittedName>
</protein>
<comment type="subcellular location">
    <subcellularLocation>
        <location evidence="1">Cell membrane</location>
        <topology evidence="1">Multi-pass membrane protein</topology>
    </subcellularLocation>
</comment>
<comment type="similarity">
    <text evidence="2">Belongs to the BCCT transporter (TC 2.A.15) family.</text>
</comment>
<evidence type="ECO:0000256" key="1">
    <source>
        <dbReference type="ARBA" id="ARBA00004651"/>
    </source>
</evidence>
<dbReference type="AlphaFoldDB" id="A0A1N6FAR9"/>
<name>A0A1N6FAR9_9PROT</name>
<feature type="transmembrane region" description="Helical" evidence="8">
    <location>
        <begin position="510"/>
        <end position="530"/>
    </location>
</feature>
<feature type="transmembrane region" description="Helical" evidence="8">
    <location>
        <begin position="214"/>
        <end position="235"/>
    </location>
</feature>
<dbReference type="GO" id="GO:0022857">
    <property type="term" value="F:transmembrane transporter activity"/>
    <property type="evidence" value="ECO:0007669"/>
    <property type="project" value="InterPro"/>
</dbReference>
<keyword evidence="10" id="KW-1185">Reference proteome</keyword>
<feature type="transmembrane region" description="Helical" evidence="8">
    <location>
        <begin position="110"/>
        <end position="131"/>
    </location>
</feature>
<evidence type="ECO:0000256" key="7">
    <source>
        <dbReference type="ARBA" id="ARBA00023136"/>
    </source>
</evidence>
<keyword evidence="3" id="KW-0813">Transport</keyword>
<keyword evidence="7 8" id="KW-0472">Membrane</keyword>
<feature type="transmembrane region" description="Helical" evidence="8">
    <location>
        <begin position="69"/>
        <end position="90"/>
    </location>
</feature>
<organism evidence="9 10">
    <name type="scientific">Nitrosomonas cryotolerans ATCC 49181</name>
    <dbReference type="NCBI Taxonomy" id="1131553"/>
    <lineage>
        <taxon>Bacteria</taxon>
        <taxon>Pseudomonadati</taxon>
        <taxon>Pseudomonadota</taxon>
        <taxon>Betaproteobacteria</taxon>
        <taxon>Nitrosomonadales</taxon>
        <taxon>Nitrosomonadaceae</taxon>
        <taxon>Nitrosomonas</taxon>
    </lineage>
</organism>
<keyword evidence="5 8" id="KW-0812">Transmembrane</keyword>
<feature type="transmembrane region" description="Helical" evidence="8">
    <location>
        <begin position="28"/>
        <end position="49"/>
    </location>
</feature>
<dbReference type="eggNOG" id="COG1292">
    <property type="taxonomic scope" value="Bacteria"/>
</dbReference>
<keyword evidence="6 8" id="KW-1133">Transmembrane helix</keyword>
<feature type="transmembrane region" description="Helical" evidence="8">
    <location>
        <begin position="353"/>
        <end position="371"/>
    </location>
</feature>
<keyword evidence="4" id="KW-1003">Cell membrane</keyword>
<evidence type="ECO:0000256" key="6">
    <source>
        <dbReference type="ARBA" id="ARBA00022989"/>
    </source>
</evidence>
<feature type="transmembrane region" description="Helical" evidence="8">
    <location>
        <begin position="483"/>
        <end position="504"/>
    </location>
</feature>
<evidence type="ECO:0000256" key="3">
    <source>
        <dbReference type="ARBA" id="ARBA00022448"/>
    </source>
</evidence>
<dbReference type="Proteomes" id="UP000185062">
    <property type="component" value="Unassembled WGS sequence"/>
</dbReference>
<dbReference type="PANTHER" id="PTHR30047:SF7">
    <property type="entry name" value="HIGH-AFFINITY CHOLINE TRANSPORT PROTEIN"/>
    <property type="match status" value="1"/>
</dbReference>